<proteinExistence type="predicted"/>
<evidence type="ECO:0000256" key="3">
    <source>
        <dbReference type="ARBA" id="ARBA00022801"/>
    </source>
</evidence>
<dbReference type="GeneTree" id="ENSGT01030000234551"/>
<dbReference type="GO" id="GO:0005737">
    <property type="term" value="C:cytoplasm"/>
    <property type="evidence" value="ECO:0007669"/>
    <property type="project" value="TreeGrafter"/>
</dbReference>
<dbReference type="Ensembl" id="ENSEAST00005036233.2">
    <property type="protein sequence ID" value="ENSEASP00005033230.2"/>
    <property type="gene ID" value="ENSEASG00005025627.1"/>
</dbReference>
<dbReference type="InterPro" id="IPR043504">
    <property type="entry name" value="Peptidase_S1_PA_chymotrypsin"/>
</dbReference>
<reference evidence="8 9" key="1">
    <citation type="journal article" date="2020" name="Nat. Commun.">
        <title>Donkey genomes provide new insights into domestication and selection for coat color.</title>
        <authorList>
            <person name="Wang"/>
            <person name="C."/>
            <person name="Li"/>
            <person name="H."/>
            <person name="Guo"/>
            <person name="Y."/>
            <person name="Huang"/>
            <person name="J."/>
            <person name="Sun"/>
            <person name="Y."/>
            <person name="Min"/>
            <person name="J."/>
            <person name="Wang"/>
            <person name="J."/>
            <person name="Fang"/>
            <person name="X."/>
            <person name="Zhao"/>
            <person name="Z."/>
            <person name="Wang"/>
            <person name="S."/>
            <person name="Zhang"/>
            <person name="Y."/>
            <person name="Liu"/>
            <person name="Q."/>
            <person name="Jiang"/>
            <person name="Q."/>
            <person name="Wang"/>
            <person name="X."/>
            <person name="Guo"/>
            <person name="Y."/>
            <person name="Yang"/>
            <person name="C."/>
            <person name="Wang"/>
            <person name="Y."/>
            <person name="Tian"/>
            <person name="F."/>
            <person name="Zhuang"/>
            <person name="G."/>
            <person name="Fan"/>
            <person name="Y."/>
            <person name="Gao"/>
            <person name="Q."/>
            <person name="Li"/>
            <person name="Y."/>
            <person name="Ju"/>
            <person name="Z."/>
            <person name="Li"/>
            <person name="J."/>
            <person name="Li"/>
            <person name="R."/>
            <person name="Hou"/>
            <person name="M."/>
            <person name="Yang"/>
            <person name="G."/>
            <person name="Liu"/>
            <person name="G."/>
            <person name="Liu"/>
            <person name="W."/>
            <person name="Guo"/>
            <person name="J."/>
            <person name="Pan"/>
            <person name="S."/>
            <person name="Fan"/>
            <person name="G."/>
            <person name="Zhang"/>
            <person name="W."/>
            <person name="Zhang"/>
            <person name="R."/>
            <person name="Yu"/>
            <person name="J."/>
            <person name="Zhang"/>
            <person name="X."/>
            <person name="Yin"/>
            <person name="Q."/>
            <person name="Ji"/>
            <person name="C."/>
            <person name="Jin"/>
            <person name="Y."/>
            <person name="Yue"/>
            <person name="G."/>
            <person name="Liu"/>
            <person name="M."/>
            <person name="Xu"/>
            <person name="J."/>
            <person name="Liu"/>
            <person name="S."/>
            <person name="Jordana"/>
            <person name="J."/>
            <person name="Noce"/>
            <person name="A."/>
            <person name="Amills"/>
            <person name="M."/>
            <person name="Wu"/>
            <person name="D.D."/>
            <person name="Li"/>
            <person name="S."/>
            <person name="Zhou"/>
            <person name="X. and Zhong"/>
            <person name="J."/>
        </authorList>
    </citation>
    <scope>NUCLEOTIDE SEQUENCE [LARGE SCALE GENOMIC DNA]</scope>
</reference>
<evidence type="ECO:0000256" key="4">
    <source>
        <dbReference type="ARBA" id="ARBA00022825"/>
    </source>
</evidence>
<sequence length="127" mass="13985">TTAVQPLSLPRGKAQVKPRQECSVASWGKVSPVDRVSNTLQEVELTVQKDGDCYSHFPHHCNRATQICVGDPKKMNNSFKGDSGGPLICNKLIQGIFSYGQNNGTPPGAFMKVSHFLPWIKSTMKHF</sequence>
<keyword evidence="9" id="KW-1185">Reference proteome</keyword>
<organism evidence="8 9">
    <name type="scientific">Equus asinus</name>
    <name type="common">Donkey</name>
    <name type="synonym">Equus africanus asinus</name>
    <dbReference type="NCBI Taxonomy" id="9793"/>
    <lineage>
        <taxon>Eukaryota</taxon>
        <taxon>Metazoa</taxon>
        <taxon>Chordata</taxon>
        <taxon>Craniata</taxon>
        <taxon>Vertebrata</taxon>
        <taxon>Euteleostomi</taxon>
        <taxon>Mammalia</taxon>
        <taxon>Eutheria</taxon>
        <taxon>Laurasiatheria</taxon>
        <taxon>Perissodactyla</taxon>
        <taxon>Equidae</taxon>
        <taxon>Equus</taxon>
    </lineage>
</organism>
<dbReference type="SUPFAM" id="SSF50494">
    <property type="entry name" value="Trypsin-like serine proteases"/>
    <property type="match status" value="1"/>
</dbReference>
<dbReference type="Pfam" id="PF00089">
    <property type="entry name" value="Trypsin"/>
    <property type="match status" value="1"/>
</dbReference>
<evidence type="ECO:0000256" key="1">
    <source>
        <dbReference type="ARBA" id="ARBA00022670"/>
    </source>
</evidence>
<protein>
    <recommendedName>
        <fullName evidence="7">Peptidase S1 domain-containing protein</fullName>
    </recommendedName>
</protein>
<dbReference type="InterPro" id="IPR033116">
    <property type="entry name" value="TRYPSIN_SER"/>
</dbReference>
<evidence type="ECO:0000259" key="7">
    <source>
        <dbReference type="PROSITE" id="PS50240"/>
    </source>
</evidence>
<reference evidence="8" key="2">
    <citation type="submission" date="2025-08" db="UniProtKB">
        <authorList>
            <consortium name="Ensembl"/>
        </authorList>
    </citation>
    <scope>IDENTIFICATION</scope>
</reference>
<dbReference type="PROSITE" id="PS00135">
    <property type="entry name" value="TRYPSIN_SER"/>
    <property type="match status" value="1"/>
</dbReference>
<dbReference type="PROSITE" id="PS50240">
    <property type="entry name" value="TRYPSIN_DOM"/>
    <property type="match status" value="1"/>
</dbReference>
<evidence type="ECO:0000256" key="2">
    <source>
        <dbReference type="ARBA" id="ARBA00022729"/>
    </source>
</evidence>
<dbReference type="InterPro" id="IPR001254">
    <property type="entry name" value="Trypsin_dom"/>
</dbReference>
<reference evidence="8" key="3">
    <citation type="submission" date="2025-09" db="UniProtKB">
        <authorList>
            <consortium name="Ensembl"/>
        </authorList>
    </citation>
    <scope>IDENTIFICATION</scope>
</reference>
<accession>A0A8C4MYD3</accession>
<feature type="domain" description="Peptidase S1" evidence="7">
    <location>
        <begin position="1"/>
        <end position="125"/>
    </location>
</feature>
<dbReference type="Proteomes" id="UP000694387">
    <property type="component" value="Chromosome 2"/>
</dbReference>
<evidence type="ECO:0000313" key="8">
    <source>
        <dbReference type="Ensembl" id="ENSEASP00005033230.2"/>
    </source>
</evidence>
<dbReference type="Gene3D" id="2.40.10.10">
    <property type="entry name" value="Trypsin-like serine proteases"/>
    <property type="match status" value="2"/>
</dbReference>
<keyword evidence="4" id="KW-0720">Serine protease</keyword>
<keyword evidence="1" id="KW-0645">Protease</keyword>
<dbReference type="PANTHER" id="PTHR24271:SF81">
    <property type="entry name" value="GRANZYME B"/>
    <property type="match status" value="1"/>
</dbReference>
<evidence type="ECO:0000256" key="6">
    <source>
        <dbReference type="ARBA" id="ARBA00023157"/>
    </source>
</evidence>
<dbReference type="FunFam" id="2.40.10.10:FF:000014">
    <property type="entry name" value="Complement factor D"/>
    <property type="match status" value="1"/>
</dbReference>
<keyword evidence="6" id="KW-1015">Disulfide bond</keyword>
<keyword evidence="5" id="KW-0865">Zymogen</keyword>
<dbReference type="SMART" id="SM00020">
    <property type="entry name" value="Tryp_SPc"/>
    <property type="match status" value="1"/>
</dbReference>
<dbReference type="GO" id="GO:0006508">
    <property type="term" value="P:proteolysis"/>
    <property type="evidence" value="ECO:0007669"/>
    <property type="project" value="UniProtKB-KW"/>
</dbReference>
<keyword evidence="2" id="KW-0732">Signal</keyword>
<dbReference type="GO" id="GO:0004252">
    <property type="term" value="F:serine-type endopeptidase activity"/>
    <property type="evidence" value="ECO:0007669"/>
    <property type="project" value="InterPro"/>
</dbReference>
<keyword evidence="3" id="KW-0378">Hydrolase</keyword>
<evidence type="ECO:0000313" key="9">
    <source>
        <dbReference type="Proteomes" id="UP000694387"/>
    </source>
</evidence>
<dbReference type="InterPro" id="IPR009003">
    <property type="entry name" value="Peptidase_S1_PA"/>
</dbReference>
<name>A0A8C4MYD3_EQUAS</name>
<dbReference type="PANTHER" id="PTHR24271">
    <property type="entry name" value="KALLIKREIN-RELATED"/>
    <property type="match status" value="1"/>
</dbReference>
<evidence type="ECO:0000256" key="5">
    <source>
        <dbReference type="ARBA" id="ARBA00023145"/>
    </source>
</evidence>
<dbReference type="AlphaFoldDB" id="A0A8C4MYD3"/>